<feature type="region of interest" description="Disordered" evidence="1">
    <location>
        <begin position="75"/>
        <end position="95"/>
    </location>
</feature>
<protein>
    <submittedName>
        <fullName evidence="2">Uncharacterized protein</fullName>
    </submittedName>
</protein>
<evidence type="ECO:0000313" key="2">
    <source>
        <dbReference type="EMBL" id="PIA13845.1"/>
    </source>
</evidence>
<feature type="compositionally biased region" description="Acidic residues" evidence="1">
    <location>
        <begin position="347"/>
        <end position="360"/>
    </location>
</feature>
<dbReference type="AlphaFoldDB" id="A0A2G5B4B5"/>
<feature type="compositionally biased region" description="Basic residues" evidence="1">
    <location>
        <begin position="84"/>
        <end position="93"/>
    </location>
</feature>
<feature type="region of interest" description="Disordered" evidence="1">
    <location>
        <begin position="1"/>
        <end position="50"/>
    </location>
</feature>
<feature type="region of interest" description="Disordered" evidence="1">
    <location>
        <begin position="181"/>
        <end position="235"/>
    </location>
</feature>
<dbReference type="OrthoDB" id="5549344at2759"/>
<gene>
    <name evidence="2" type="ORF">COEREDRAFT_103907</name>
</gene>
<evidence type="ECO:0000313" key="3">
    <source>
        <dbReference type="Proteomes" id="UP000242474"/>
    </source>
</evidence>
<feature type="region of interest" description="Disordered" evidence="1">
    <location>
        <begin position="327"/>
        <end position="360"/>
    </location>
</feature>
<keyword evidence="3" id="KW-1185">Reference proteome</keyword>
<accession>A0A2G5B4B5</accession>
<dbReference type="Proteomes" id="UP000242474">
    <property type="component" value="Unassembled WGS sequence"/>
</dbReference>
<evidence type="ECO:0000256" key="1">
    <source>
        <dbReference type="SAM" id="MobiDB-lite"/>
    </source>
</evidence>
<organism evidence="2 3">
    <name type="scientific">Coemansia reversa (strain ATCC 12441 / NRRL 1564)</name>
    <dbReference type="NCBI Taxonomy" id="763665"/>
    <lineage>
        <taxon>Eukaryota</taxon>
        <taxon>Fungi</taxon>
        <taxon>Fungi incertae sedis</taxon>
        <taxon>Zoopagomycota</taxon>
        <taxon>Kickxellomycotina</taxon>
        <taxon>Kickxellomycetes</taxon>
        <taxon>Kickxellales</taxon>
        <taxon>Kickxellaceae</taxon>
        <taxon>Coemansia</taxon>
    </lineage>
</organism>
<feature type="compositionally biased region" description="Low complexity" evidence="1">
    <location>
        <begin position="332"/>
        <end position="346"/>
    </location>
</feature>
<name>A0A2G5B4B5_COERN</name>
<dbReference type="EMBL" id="KZ303526">
    <property type="protein sequence ID" value="PIA13845.1"/>
    <property type="molecule type" value="Genomic_DNA"/>
</dbReference>
<feature type="compositionally biased region" description="Low complexity" evidence="1">
    <location>
        <begin position="24"/>
        <end position="42"/>
    </location>
</feature>
<sequence>MSGNSRRRIQSVPARTAPDTRYHQQQQQQQQQLCRAAAAPPADKNNNTECAIDEGQYPISSATITGNIISPDTAEEKGATQHMQHSHGWRHRQTSVDNSRTFSFTASVDEWPSSSGRRASSSGRLSVSLAWQPVCMAASIADVSSVTAFGEFSASPSLQNLFSPRHQQSANLCTTATGNPHAECLDTQPPRGWPRSWPADEVASASAENNDAKRMQPVQPVEDSPRSRLQPSDGLADTGFTPILSFAAAPYTCENCLSSSLSTSLPNPASPPLAMPHRLSASPALQFDHSAMATLANRNSVFMRRPRASQSLPRFSPLSLALPLPPARNDSESFSAAASNTTTSSNTDEESDTEPEDHSADEELNYQLCMEQPFWHCYFTHDTLEFIWTSSPAIQQRPVTVMAPPFLPDCSQIVYTPPTPESVMTIVENLRMMHRNDICLAVVPFEQRLPELSDFIWRLFDGIQVDLWTALACLVLLRRYRAAQASTDDAPYEAPYSLFLGIFMMATTHCVCTNKPELLTLPNIARILDTWYEPRHLAKIRYETFAQLGYRCWITREDIIYHVENNLFDICHLSTSYQHYQSRQRQRMIVEEEERRVVEERQRLRARLERYMFRTPHDTLGSWNTKIMYCTETRFLFRHLPWFPGVVTPFDVIARSERARLYSNDTDTDPVYSPLLPAFRSRVSSSTN</sequence>
<reference evidence="2 3" key="1">
    <citation type="journal article" date="2015" name="Genome Biol. Evol.">
        <title>Phylogenomic analyses indicate that early fungi evolved digesting cell walls of algal ancestors of land plants.</title>
        <authorList>
            <person name="Chang Y."/>
            <person name="Wang S."/>
            <person name="Sekimoto S."/>
            <person name="Aerts A.L."/>
            <person name="Choi C."/>
            <person name="Clum A."/>
            <person name="LaButti K.M."/>
            <person name="Lindquist E.A."/>
            <person name="Yee Ngan C."/>
            <person name="Ohm R.A."/>
            <person name="Salamov A.A."/>
            <person name="Grigoriev I.V."/>
            <person name="Spatafora J.W."/>
            <person name="Berbee M.L."/>
        </authorList>
    </citation>
    <scope>NUCLEOTIDE SEQUENCE [LARGE SCALE GENOMIC DNA]</scope>
    <source>
        <strain evidence="2 3">NRRL 1564</strain>
    </source>
</reference>
<proteinExistence type="predicted"/>